<comment type="similarity">
    <text evidence="2">Belongs to the FAD-binding oxidoreductase/transferase type 4 family.</text>
</comment>
<dbReference type="InterPro" id="IPR004017">
    <property type="entry name" value="Cys_rich_dom"/>
</dbReference>
<dbReference type="RefSeq" id="WP_179262437.1">
    <property type="nucleotide sequence ID" value="NZ_CP058601.1"/>
</dbReference>
<dbReference type="GO" id="GO:0008720">
    <property type="term" value="F:D-lactate dehydrogenase (NAD+) activity"/>
    <property type="evidence" value="ECO:0007669"/>
    <property type="project" value="TreeGrafter"/>
</dbReference>
<evidence type="ECO:0000259" key="9">
    <source>
        <dbReference type="PROSITE" id="PS51387"/>
    </source>
</evidence>
<dbReference type="GeneID" id="56034749"/>
<gene>
    <name evidence="10" type="ORF">HYG82_15620</name>
</gene>
<name>A0A7D5KZU3_9EURY</name>
<dbReference type="GO" id="GO:0004458">
    <property type="term" value="F:D-lactate dehydrogenase (cytochrome) activity"/>
    <property type="evidence" value="ECO:0007669"/>
    <property type="project" value="UniProtKB-EC"/>
</dbReference>
<dbReference type="Gene3D" id="3.30.465.10">
    <property type="match status" value="2"/>
</dbReference>
<dbReference type="PANTHER" id="PTHR11748">
    <property type="entry name" value="D-LACTATE DEHYDROGENASE"/>
    <property type="match status" value="1"/>
</dbReference>
<dbReference type="InterPro" id="IPR036318">
    <property type="entry name" value="FAD-bd_PCMH-like_sf"/>
</dbReference>
<dbReference type="PROSITE" id="PS00198">
    <property type="entry name" value="4FE4S_FER_1"/>
    <property type="match status" value="1"/>
</dbReference>
<dbReference type="InterPro" id="IPR017900">
    <property type="entry name" value="4Fe4S_Fe_S_CS"/>
</dbReference>
<evidence type="ECO:0000256" key="2">
    <source>
        <dbReference type="ARBA" id="ARBA00008000"/>
    </source>
</evidence>
<dbReference type="InterPro" id="IPR004113">
    <property type="entry name" value="FAD-bd_oxidored_4_C"/>
</dbReference>
<organism evidence="10 11">
    <name type="scientific">Natrinema halophilum</name>
    <dbReference type="NCBI Taxonomy" id="1699371"/>
    <lineage>
        <taxon>Archaea</taxon>
        <taxon>Methanobacteriati</taxon>
        <taxon>Methanobacteriota</taxon>
        <taxon>Stenosarchaea group</taxon>
        <taxon>Halobacteria</taxon>
        <taxon>Halobacteriales</taxon>
        <taxon>Natrialbaceae</taxon>
        <taxon>Natrinema</taxon>
    </lineage>
</organism>
<keyword evidence="4" id="KW-0274">FAD</keyword>
<feature type="domain" description="4Fe-4S ferredoxin-type" evidence="8">
    <location>
        <begin position="669"/>
        <end position="700"/>
    </location>
</feature>
<evidence type="ECO:0000256" key="6">
    <source>
        <dbReference type="ARBA" id="ARBA00023002"/>
    </source>
</evidence>
<dbReference type="EC" id="1.1.2.4" evidence="7"/>
<dbReference type="InterPro" id="IPR016166">
    <property type="entry name" value="FAD-bd_PCMH"/>
</dbReference>
<dbReference type="PANTHER" id="PTHR11748:SF111">
    <property type="entry name" value="D-LACTATE DEHYDROGENASE, MITOCHONDRIAL-RELATED"/>
    <property type="match status" value="1"/>
</dbReference>
<keyword evidence="3" id="KW-0285">Flavoprotein</keyword>
<accession>A0A7D5KZU3</accession>
<dbReference type="PROSITE" id="PS51379">
    <property type="entry name" value="4FE4S_FER_2"/>
    <property type="match status" value="1"/>
</dbReference>
<dbReference type="Pfam" id="PF01565">
    <property type="entry name" value="FAD_binding_4"/>
    <property type="match status" value="1"/>
</dbReference>
<dbReference type="OrthoDB" id="2837at2157"/>
<dbReference type="InterPro" id="IPR016164">
    <property type="entry name" value="FAD-linked_Oxase-like_C"/>
</dbReference>
<protein>
    <recommendedName>
        <fullName evidence="7">D-lactate dehydrogenase (cytochrome)</fullName>
        <ecNumber evidence="7">1.1.2.4</ecNumber>
    </recommendedName>
</protein>
<evidence type="ECO:0000259" key="8">
    <source>
        <dbReference type="PROSITE" id="PS51379"/>
    </source>
</evidence>
<evidence type="ECO:0000256" key="3">
    <source>
        <dbReference type="ARBA" id="ARBA00022630"/>
    </source>
</evidence>
<evidence type="ECO:0000256" key="5">
    <source>
        <dbReference type="ARBA" id="ARBA00022946"/>
    </source>
</evidence>
<dbReference type="SUPFAM" id="SSF56176">
    <property type="entry name" value="FAD-binding/transporter-associated domain-like"/>
    <property type="match status" value="1"/>
</dbReference>
<dbReference type="Pfam" id="PF13183">
    <property type="entry name" value="Fer4_8"/>
    <property type="match status" value="1"/>
</dbReference>
<evidence type="ECO:0000256" key="1">
    <source>
        <dbReference type="ARBA" id="ARBA00001974"/>
    </source>
</evidence>
<feature type="domain" description="FAD-binding PCMH-type" evidence="9">
    <location>
        <begin position="58"/>
        <end position="302"/>
    </location>
</feature>
<dbReference type="KEGG" id="haly:HYG82_15620"/>
<reference evidence="10 11" key="1">
    <citation type="submission" date="2020-07" db="EMBL/GenBank/DDBJ databases">
        <authorList>
            <person name="Cui H."/>
        </authorList>
    </citation>
    <scope>NUCLEOTIDE SEQUENCE [LARGE SCALE GENOMIC DNA]</scope>
    <source>
        <strain evidence="10 11">YPL8</strain>
    </source>
</reference>
<evidence type="ECO:0000256" key="7">
    <source>
        <dbReference type="ARBA" id="ARBA00038897"/>
    </source>
</evidence>
<dbReference type="SUPFAM" id="SSF46548">
    <property type="entry name" value="alpha-helical ferredoxin"/>
    <property type="match status" value="1"/>
</dbReference>
<proteinExistence type="inferred from homology"/>
<evidence type="ECO:0000256" key="4">
    <source>
        <dbReference type="ARBA" id="ARBA00022827"/>
    </source>
</evidence>
<dbReference type="Pfam" id="PF02754">
    <property type="entry name" value="CCG"/>
    <property type="match status" value="1"/>
</dbReference>
<sequence length="1041" mass="113098">MSLEPSADPAADRRANYDYRSDDVDRPALVADLEELVDCEVRGDSYSRQLYATDASAYEMTPIAVAFPESTAQVGGILEYCAAREIPVLPRGGGTSLAGQTVNRAVVLDFTRDMNDILEIDPEGRTATVQPGTILGTLNEALEPYDLKFAPDPAWRDKSAIGGAIGNNSTGSHSLQYGKTDAYIEEVEAVLADGTVTQFGEVPVEELAERADPDGNLEARIYAEVDRILSDDADRIEETYPDLKRNVSGYNLDRLVAEARGNDLPGTQETGEAGTVNLARLLAGSEGTLAIVTEATVSLEPVPETKAVSLLCYPTLREAMRDVEPILEHDPAAVEVLDDVLIDLARDTAEFGPVTEMLPDGTNAVLLVEFYAEDADHGKEQVAGLLADRVPSETPAGEPAADAPVSESETLALEALEAYDETERAQLWKLRKSGLPILLSRTTDEKHISFIEDTAIPPAKLPEFVDAFEEILESHDTYASFYAHAGPGVLHVRPLVNTKTEIGLEQIHGIADDVTDLVVDLGGSVSGEHGDGRARTQWNRKLYGDQLWKTFQDLKTAFDPDWILNPGQVVFREEEPTDLREHLRFDPDYKFEADFEPALEWNNDNGFQGMVELCHGCGGCRGEQSSTGGVMCPTYRASREEITATRGRANALRQAMSGDLDPDEAFADEFVEEVMDLCIGCKGCAIDCPSEVDMAKLKAEVTHEYHQRNGASVRDRLFANVSTLSRLGSRLAPLSNALPRLPGARRLLEVVVGIDSDRSLPTFHAKTFRDWFRERGGAAASKKRAERSGTGVDEDGARRKVVLYPDTYTNYSHPDAGKAAVRVLEAAGVQVVVPDDLGDTGRPAFSKGFLEKAKDAARENVTALAPRVEDGWDVVVIEPSDAVMFQSDYLDLLSSEAAKTLSNATYGVCEYLDTFRLDEEIEFDPASVGQQLTYHGHCHQKSVAKDHHAVGILRRAGYAVDPLDSGCCGMAGSFGYEAEHASMSDAIADILYDQVDESDGDRVVAPGASCRTQLENRPGAADEPPTPIEVVAAALEGHSRR</sequence>
<dbReference type="SUPFAM" id="SSF55103">
    <property type="entry name" value="FAD-linked oxidases, C-terminal domain"/>
    <property type="match status" value="1"/>
</dbReference>
<dbReference type="Gene3D" id="3.30.70.2740">
    <property type="match status" value="1"/>
</dbReference>
<keyword evidence="11" id="KW-1185">Reference proteome</keyword>
<dbReference type="GO" id="GO:1903457">
    <property type="term" value="P:lactate catabolic process"/>
    <property type="evidence" value="ECO:0007669"/>
    <property type="project" value="TreeGrafter"/>
</dbReference>
<evidence type="ECO:0000313" key="10">
    <source>
        <dbReference type="EMBL" id="QLG50180.1"/>
    </source>
</evidence>
<comment type="cofactor">
    <cofactor evidence="1">
        <name>FAD</name>
        <dbReference type="ChEBI" id="CHEBI:57692"/>
    </cofactor>
</comment>
<dbReference type="PROSITE" id="PS51387">
    <property type="entry name" value="FAD_PCMH"/>
    <property type="match status" value="1"/>
</dbReference>
<evidence type="ECO:0000313" key="11">
    <source>
        <dbReference type="Proteomes" id="UP000509241"/>
    </source>
</evidence>
<dbReference type="InterPro" id="IPR016169">
    <property type="entry name" value="FAD-bd_PCMH_sub2"/>
</dbReference>
<keyword evidence="6" id="KW-0560">Oxidoreductase</keyword>
<dbReference type="InterPro" id="IPR006094">
    <property type="entry name" value="Oxid_FAD_bind_N"/>
</dbReference>
<dbReference type="GO" id="GO:0071949">
    <property type="term" value="F:FAD binding"/>
    <property type="evidence" value="ECO:0007669"/>
    <property type="project" value="InterPro"/>
</dbReference>
<keyword evidence="5" id="KW-0809">Transit peptide</keyword>
<dbReference type="Pfam" id="PF02913">
    <property type="entry name" value="FAD-oxidase_C"/>
    <property type="match status" value="1"/>
</dbReference>
<dbReference type="InterPro" id="IPR017896">
    <property type="entry name" value="4Fe4S_Fe-S-bd"/>
</dbReference>
<dbReference type="AlphaFoldDB" id="A0A7D5KZU3"/>
<dbReference type="EMBL" id="CP058601">
    <property type="protein sequence ID" value="QLG50180.1"/>
    <property type="molecule type" value="Genomic_DNA"/>
</dbReference>
<dbReference type="Proteomes" id="UP000509241">
    <property type="component" value="Chromosome"/>
</dbReference>